<evidence type="ECO:0000256" key="4">
    <source>
        <dbReference type="ARBA" id="ARBA00022723"/>
    </source>
</evidence>
<comment type="similarity">
    <text evidence="2 8">Belongs to the peptidase M16 family.</text>
</comment>
<evidence type="ECO:0000256" key="1">
    <source>
        <dbReference type="ARBA" id="ARBA00001947"/>
    </source>
</evidence>
<reference evidence="12 13" key="1">
    <citation type="submission" date="2018-03" db="EMBL/GenBank/DDBJ databases">
        <title>Genomic Encyclopedia of Archaeal and Bacterial Type Strains, Phase II (KMG-II): from individual species to whole genera.</title>
        <authorList>
            <person name="Goeker M."/>
        </authorList>
    </citation>
    <scope>NUCLEOTIDE SEQUENCE [LARGE SCALE GENOMIC DNA]</scope>
    <source>
        <strain evidence="12 13">DSM 100212</strain>
    </source>
</reference>
<feature type="signal peptide" evidence="9">
    <location>
        <begin position="1"/>
        <end position="20"/>
    </location>
</feature>
<feature type="domain" description="Peptidase M16 N-terminal" evidence="10">
    <location>
        <begin position="36"/>
        <end position="181"/>
    </location>
</feature>
<proteinExistence type="inferred from homology"/>
<evidence type="ECO:0000259" key="11">
    <source>
        <dbReference type="Pfam" id="PF05193"/>
    </source>
</evidence>
<comment type="caution">
    <text evidence="12">The sequence shown here is derived from an EMBL/GenBank/DDBJ whole genome shotgun (WGS) entry which is preliminary data.</text>
</comment>
<dbReference type="Proteomes" id="UP000238392">
    <property type="component" value="Unassembled WGS sequence"/>
</dbReference>
<dbReference type="OrthoDB" id="9811314at2"/>
<keyword evidence="3 12" id="KW-0645">Protease</keyword>
<dbReference type="InterPro" id="IPR011249">
    <property type="entry name" value="Metalloenz_LuxS/M16"/>
</dbReference>
<evidence type="ECO:0000256" key="9">
    <source>
        <dbReference type="SAM" id="SignalP"/>
    </source>
</evidence>
<keyword evidence="7" id="KW-0482">Metalloprotease</keyword>
<dbReference type="EMBL" id="PVTQ01000003">
    <property type="protein sequence ID" value="PRY91820.1"/>
    <property type="molecule type" value="Genomic_DNA"/>
</dbReference>
<evidence type="ECO:0000259" key="10">
    <source>
        <dbReference type="Pfam" id="PF00675"/>
    </source>
</evidence>
<keyword evidence="9" id="KW-0732">Signal</keyword>
<dbReference type="AlphaFoldDB" id="A0A2T0WYP7"/>
<organism evidence="12 13">
    <name type="scientific">Donghicola tyrosinivorans</name>
    <dbReference type="NCBI Taxonomy" id="1652492"/>
    <lineage>
        <taxon>Bacteria</taxon>
        <taxon>Pseudomonadati</taxon>
        <taxon>Pseudomonadota</taxon>
        <taxon>Alphaproteobacteria</taxon>
        <taxon>Rhodobacterales</taxon>
        <taxon>Roseobacteraceae</taxon>
        <taxon>Donghicola</taxon>
    </lineage>
</organism>
<keyword evidence="13" id="KW-1185">Reference proteome</keyword>
<evidence type="ECO:0000313" key="12">
    <source>
        <dbReference type="EMBL" id="PRY91820.1"/>
    </source>
</evidence>
<dbReference type="InterPro" id="IPR050626">
    <property type="entry name" value="Peptidase_M16"/>
</dbReference>
<keyword evidence="4" id="KW-0479">Metal-binding</keyword>
<evidence type="ECO:0000313" key="13">
    <source>
        <dbReference type="Proteomes" id="UP000238392"/>
    </source>
</evidence>
<evidence type="ECO:0000256" key="6">
    <source>
        <dbReference type="ARBA" id="ARBA00022833"/>
    </source>
</evidence>
<dbReference type="Pfam" id="PF05193">
    <property type="entry name" value="Peptidase_M16_C"/>
    <property type="match status" value="1"/>
</dbReference>
<feature type="chain" id="PRO_5015668125" evidence="9">
    <location>
        <begin position="21"/>
        <end position="454"/>
    </location>
</feature>
<dbReference type="GO" id="GO:0006508">
    <property type="term" value="P:proteolysis"/>
    <property type="evidence" value="ECO:0007669"/>
    <property type="project" value="UniProtKB-KW"/>
</dbReference>
<dbReference type="PANTHER" id="PTHR43690">
    <property type="entry name" value="NARDILYSIN"/>
    <property type="match status" value="1"/>
</dbReference>
<dbReference type="SUPFAM" id="SSF63411">
    <property type="entry name" value="LuxS/MPP-like metallohydrolase"/>
    <property type="match status" value="2"/>
</dbReference>
<evidence type="ECO:0000256" key="8">
    <source>
        <dbReference type="RuleBase" id="RU004447"/>
    </source>
</evidence>
<dbReference type="PROSITE" id="PS00143">
    <property type="entry name" value="INSULINASE"/>
    <property type="match status" value="1"/>
</dbReference>
<accession>A0A2T0WYP7</accession>
<evidence type="ECO:0000256" key="5">
    <source>
        <dbReference type="ARBA" id="ARBA00022801"/>
    </source>
</evidence>
<keyword evidence="6" id="KW-0862">Zinc</keyword>
<evidence type="ECO:0000256" key="7">
    <source>
        <dbReference type="ARBA" id="ARBA00023049"/>
    </source>
</evidence>
<comment type="cofactor">
    <cofactor evidence="1">
        <name>Zn(2+)</name>
        <dbReference type="ChEBI" id="CHEBI:29105"/>
    </cofactor>
</comment>
<protein>
    <submittedName>
        <fullName evidence="12">Zinc protease</fullName>
    </submittedName>
</protein>
<dbReference type="InterPro" id="IPR001431">
    <property type="entry name" value="Pept_M16_Zn_BS"/>
</dbReference>
<dbReference type="RefSeq" id="WP_106263473.1">
    <property type="nucleotide sequence ID" value="NZ_PVTQ01000003.1"/>
</dbReference>
<dbReference type="PANTHER" id="PTHR43690:SF17">
    <property type="entry name" value="PROTEIN YHJJ"/>
    <property type="match status" value="1"/>
</dbReference>
<name>A0A2T0WYP7_9RHOB</name>
<feature type="domain" description="Peptidase M16 C-terminal" evidence="11">
    <location>
        <begin position="190"/>
        <end position="373"/>
    </location>
</feature>
<evidence type="ECO:0000256" key="2">
    <source>
        <dbReference type="ARBA" id="ARBA00007261"/>
    </source>
</evidence>
<dbReference type="Pfam" id="PF00675">
    <property type="entry name" value="Peptidase_M16"/>
    <property type="match status" value="1"/>
</dbReference>
<dbReference type="InterPro" id="IPR011765">
    <property type="entry name" value="Pept_M16_N"/>
</dbReference>
<dbReference type="InterPro" id="IPR007863">
    <property type="entry name" value="Peptidase_M16_C"/>
</dbReference>
<dbReference type="GO" id="GO:0004222">
    <property type="term" value="F:metalloendopeptidase activity"/>
    <property type="evidence" value="ECO:0007669"/>
    <property type="project" value="InterPro"/>
</dbReference>
<dbReference type="Gene3D" id="3.30.830.10">
    <property type="entry name" value="Metalloenzyme, LuxS/M16 peptidase-like"/>
    <property type="match status" value="2"/>
</dbReference>
<dbReference type="GO" id="GO:0046872">
    <property type="term" value="F:metal ion binding"/>
    <property type="evidence" value="ECO:0007669"/>
    <property type="project" value="UniProtKB-KW"/>
</dbReference>
<evidence type="ECO:0000256" key="3">
    <source>
        <dbReference type="ARBA" id="ARBA00022670"/>
    </source>
</evidence>
<keyword evidence="5" id="KW-0378">Hydrolase</keyword>
<gene>
    <name evidence="12" type="ORF">CLV74_103409</name>
</gene>
<sequence>MRARYLALGLMAGLAAPALASSDGVTTFTLDNGMDVVVIEDHRSTAVTHMVWYRIGAADEPAGTSGIAHFLEHLMFKGTDKMDAGEFSATVSANGGTDNAFTSYDYTAYYQRVAADRLDLMMQMEADRMVNLQMTEQDVATERDVIIEERNMRVENSPQSIFSEQMSAAQYMNHPYGTPVIGWQHEMAALTQDDALSFYREYYAPNNAILVVAGDVTPDQVRTLADQTYGVLPANPDLPERIRPQEPPQLSARRMEYEDPRISQPYLVRTYLAPERDSGAQDEAAALTLLANLLGGDSTTSHLAEELQFDSDVAVYTSASYSGVSMDDTTFSLVVVPKQGVTLEEAEAAMDASIARFMEQGPDADELARIKTQFRASEIYAMDNTEGRANSYGRALAVGLTLEDIDNWLPLVEATTPDQIMEAARKVFDPRRSVTGFVAPPAKIEARLTESSKG</sequence>